<proteinExistence type="predicted"/>
<keyword evidence="2" id="KW-1185">Reference proteome</keyword>
<accession>A0ABU0IAF6</accession>
<comment type="caution">
    <text evidence="1">The sequence shown here is derived from an EMBL/GenBank/DDBJ whole genome shotgun (WGS) entry which is preliminary data.</text>
</comment>
<evidence type="ECO:0000313" key="1">
    <source>
        <dbReference type="EMBL" id="MDQ0454687.1"/>
    </source>
</evidence>
<reference evidence="1 2" key="1">
    <citation type="submission" date="2023-07" db="EMBL/GenBank/DDBJ databases">
        <title>Genomic Encyclopedia of Type Strains, Phase IV (KMG-IV): sequencing the most valuable type-strain genomes for metagenomic binning, comparative biology and taxonomic classification.</title>
        <authorList>
            <person name="Goeker M."/>
        </authorList>
    </citation>
    <scope>NUCLEOTIDE SEQUENCE [LARGE SCALE GENOMIC DNA]</scope>
    <source>
        <strain evidence="1 2">DSM 100301</strain>
    </source>
</reference>
<evidence type="ECO:0000313" key="2">
    <source>
        <dbReference type="Proteomes" id="UP001235269"/>
    </source>
</evidence>
<sequence>MTKRFVFNVTTRVAVYIEPEKLAPLMPEFNASISDFGDGEDALERHAEHIAQLAAHGVCDFNPNDFVEGYGIVKDAGIDVIVTNDVICERLGGAA</sequence>
<name>A0ABU0IAF6_9HYPH</name>
<protein>
    <submittedName>
        <fullName evidence="1">Uncharacterized protein</fullName>
    </submittedName>
</protein>
<dbReference type="EMBL" id="JAUSWH010000002">
    <property type="protein sequence ID" value="MDQ0454687.1"/>
    <property type="molecule type" value="Genomic_DNA"/>
</dbReference>
<gene>
    <name evidence="1" type="ORF">QO005_001014</name>
</gene>
<dbReference type="Proteomes" id="UP001235269">
    <property type="component" value="Unassembled WGS sequence"/>
</dbReference>
<organism evidence="1 2">
    <name type="scientific">Rhizobium paknamense</name>
    <dbReference type="NCBI Taxonomy" id="1206817"/>
    <lineage>
        <taxon>Bacteria</taxon>
        <taxon>Pseudomonadati</taxon>
        <taxon>Pseudomonadota</taxon>
        <taxon>Alphaproteobacteria</taxon>
        <taxon>Hyphomicrobiales</taxon>
        <taxon>Rhizobiaceae</taxon>
        <taxon>Rhizobium/Agrobacterium group</taxon>
        <taxon>Rhizobium</taxon>
    </lineage>
</organism>
<dbReference type="RefSeq" id="WP_307156892.1">
    <property type="nucleotide sequence ID" value="NZ_JAUSWH010000002.1"/>
</dbReference>